<sequence length="176" mass="18424">MYESDCKSCAPESAPAPAAHAQGAHAHAHHAHGAAGASLNKLTTSATLHCLTGCAIGDFIGLAIGIGFGLGPWATMALAVFCGFVSGFAFSLVPLLRSGFSFAQAWRAIWLGETISIAIMELAMNLTDYHVGGVQVASMLHARFWLGYGAAVVAGFAAAWPVNRWMLTRAIKKPCH</sequence>
<protein>
    <submittedName>
        <fullName evidence="3">DUF4396 domain-containing protein</fullName>
    </submittedName>
</protein>
<accession>A0A4V5ZPJ0</accession>
<dbReference type="OrthoDB" id="1495425at2"/>
<dbReference type="AlphaFoldDB" id="A0A4V5ZPJ0"/>
<feature type="transmembrane region" description="Helical" evidence="1">
    <location>
        <begin position="108"/>
        <end position="124"/>
    </location>
</feature>
<keyword evidence="4" id="KW-1185">Reference proteome</keyword>
<name>A0A4V5ZPJ0_9GAMM</name>
<evidence type="ECO:0000256" key="1">
    <source>
        <dbReference type="SAM" id="Phobius"/>
    </source>
</evidence>
<keyword evidence="1" id="KW-0472">Membrane</keyword>
<feature type="domain" description="DUF4396" evidence="2">
    <location>
        <begin position="42"/>
        <end position="172"/>
    </location>
</feature>
<keyword evidence="1" id="KW-1133">Transmembrane helix</keyword>
<reference evidence="3 4" key="1">
    <citation type="submission" date="2019-04" db="EMBL/GenBank/DDBJ databases">
        <title>Reference strain of H23.</title>
        <authorList>
            <person name="Luo X."/>
        </authorList>
    </citation>
    <scope>NUCLEOTIDE SEQUENCE [LARGE SCALE GENOMIC DNA]</scope>
    <source>
        <strain evidence="3 4">H23</strain>
    </source>
</reference>
<feature type="transmembrane region" description="Helical" evidence="1">
    <location>
        <begin position="144"/>
        <end position="163"/>
    </location>
</feature>
<gene>
    <name evidence="3" type="ORF">FCE95_13845</name>
</gene>
<dbReference type="Pfam" id="PF14342">
    <property type="entry name" value="DUF4396"/>
    <property type="match status" value="1"/>
</dbReference>
<feature type="transmembrane region" description="Helical" evidence="1">
    <location>
        <begin position="76"/>
        <end position="96"/>
    </location>
</feature>
<dbReference type="EMBL" id="SZUA01000003">
    <property type="protein sequence ID" value="TKR29243.1"/>
    <property type="molecule type" value="Genomic_DNA"/>
</dbReference>
<dbReference type="RefSeq" id="WP_137267648.1">
    <property type="nucleotide sequence ID" value="NZ_SZUA01000003.1"/>
</dbReference>
<evidence type="ECO:0000259" key="2">
    <source>
        <dbReference type="Pfam" id="PF14342"/>
    </source>
</evidence>
<evidence type="ECO:0000313" key="3">
    <source>
        <dbReference type="EMBL" id="TKR29243.1"/>
    </source>
</evidence>
<evidence type="ECO:0000313" key="4">
    <source>
        <dbReference type="Proteomes" id="UP000308707"/>
    </source>
</evidence>
<dbReference type="InterPro" id="IPR025509">
    <property type="entry name" value="DUF4396"/>
</dbReference>
<organism evidence="3 4">
    <name type="scientific">Luteimonas gilva</name>
    <dbReference type="NCBI Taxonomy" id="2572684"/>
    <lineage>
        <taxon>Bacteria</taxon>
        <taxon>Pseudomonadati</taxon>
        <taxon>Pseudomonadota</taxon>
        <taxon>Gammaproteobacteria</taxon>
        <taxon>Lysobacterales</taxon>
        <taxon>Lysobacteraceae</taxon>
        <taxon>Luteimonas</taxon>
    </lineage>
</organism>
<keyword evidence="1" id="KW-0812">Transmembrane</keyword>
<feature type="transmembrane region" description="Helical" evidence="1">
    <location>
        <begin position="48"/>
        <end position="70"/>
    </location>
</feature>
<dbReference type="Proteomes" id="UP000308707">
    <property type="component" value="Unassembled WGS sequence"/>
</dbReference>
<proteinExistence type="predicted"/>
<comment type="caution">
    <text evidence="3">The sequence shown here is derived from an EMBL/GenBank/DDBJ whole genome shotgun (WGS) entry which is preliminary data.</text>
</comment>